<evidence type="ECO:0000313" key="10">
    <source>
        <dbReference type="Proteomes" id="UP001610335"/>
    </source>
</evidence>
<dbReference type="Proteomes" id="UP001610335">
    <property type="component" value="Unassembled WGS sequence"/>
</dbReference>
<evidence type="ECO:0000256" key="5">
    <source>
        <dbReference type="ARBA" id="ARBA00022786"/>
    </source>
</evidence>
<organism evidence="9 10">
    <name type="scientific">Aspergillus cavernicola</name>
    <dbReference type="NCBI Taxonomy" id="176166"/>
    <lineage>
        <taxon>Eukaryota</taxon>
        <taxon>Fungi</taxon>
        <taxon>Dikarya</taxon>
        <taxon>Ascomycota</taxon>
        <taxon>Pezizomycotina</taxon>
        <taxon>Eurotiomycetes</taxon>
        <taxon>Eurotiomycetidae</taxon>
        <taxon>Eurotiales</taxon>
        <taxon>Aspergillaceae</taxon>
        <taxon>Aspergillus</taxon>
        <taxon>Aspergillus subgen. Nidulantes</taxon>
    </lineage>
</organism>
<keyword evidence="3" id="KW-0677">Repeat</keyword>
<sequence length="833" mass="94273">MDFFTYAPGLPRFKAESDKTKGKQKAGMLTDLEVALEEWSGELHQTSTVLQDHTMALSMARAVLEDGVALTVVAQEESRELADRHLAFRLAGQQPPEPRFHIDEQNESLLESYPNKRRCMAESSKTAASRQLVDVVRSESVACTETKPDMLQAQCPHWYCKDCIIRLVTDALVDQSLFPPGCCRVPIPLSSLRRHLGMELSKCFEEKDIEHRDPYKTYCSNPGYMGTCQTCQARTCTLCKQPAHDGVCGDTDKEVMKLAEQSGWQQCAQCHHLIELSTGCNHIICRCKYQFCYICRRKWKSCRCETWDENRHYDRAHILAAQCTGPPGQQDVHAVAERMRDEEEGCCHWSHWRRIDGNGVEELECELCGDMLFEFILECRHCQLFRGIFSKGKTSSPVKCCVVDQRFSETDFLSKLSAHEPVDTLRHSSGVNMFDYDAEIGHSCQSNNQLGVELLESNVEENHQQLPLSPMIGLIQDGTDMCHGSNNRHDSKANATFAPFRRPLNQSSRGEEQKAHYESLNACPRAEQTCFPFADPAYQYYTMQLLNFDLHTTEQSVARGPAEKYWTLEELKHLLQQRTSLRSPYEKGSLVTSTPQLQKCPRKRKHSPTEDSDTINAEPSRKSRVREPSQISDDSLRGTSTSPRTTLLGLYWFPGGFVDAPLNKRSIAHGDISDGTGGSSFQPQRPCRDRGASVLYDKDTSLISQTFDAAYEAIMRSERTEPHILPDYLPMENDSASWKWGTETLSPTHIGKEILSSQSEERELAYNTTGTNHQAQQPLDLEGLYADRQSRISVERDFVLGLGEAAGWNGPEATGLALDISPMRNFWRQNKLY</sequence>
<dbReference type="Pfam" id="PF26200">
    <property type="entry name" value="Rcat_RNF216"/>
    <property type="match status" value="1"/>
</dbReference>
<dbReference type="Gene3D" id="1.20.120.1750">
    <property type="match status" value="1"/>
</dbReference>
<keyword evidence="5" id="KW-0833">Ubl conjugation pathway</keyword>
<evidence type="ECO:0000256" key="6">
    <source>
        <dbReference type="ARBA" id="ARBA00022833"/>
    </source>
</evidence>
<proteinExistence type="predicted"/>
<evidence type="ECO:0000256" key="7">
    <source>
        <dbReference type="SAM" id="MobiDB-lite"/>
    </source>
</evidence>
<feature type="region of interest" description="Disordered" evidence="7">
    <location>
        <begin position="584"/>
        <end position="640"/>
    </location>
</feature>
<dbReference type="InterPro" id="IPR044066">
    <property type="entry name" value="TRIAD_supradom"/>
</dbReference>
<comment type="caution">
    <text evidence="9">The sequence shown here is derived from an EMBL/GenBank/DDBJ whole genome shotgun (WGS) entry which is preliminary data.</text>
</comment>
<gene>
    <name evidence="9" type="ORF">BDW59DRAFT_177191</name>
</gene>
<reference evidence="9 10" key="1">
    <citation type="submission" date="2024-07" db="EMBL/GenBank/DDBJ databases">
        <title>Section-level genome sequencing and comparative genomics of Aspergillus sections Usti and Cavernicolus.</title>
        <authorList>
            <consortium name="Lawrence Berkeley National Laboratory"/>
            <person name="Nybo J.L."/>
            <person name="Vesth T.C."/>
            <person name="Theobald S."/>
            <person name="Frisvad J.C."/>
            <person name="Larsen T.O."/>
            <person name="Kjaerboelling I."/>
            <person name="Rothschild-Mancinelli K."/>
            <person name="Lyhne E.K."/>
            <person name="Kogle M.E."/>
            <person name="Barry K."/>
            <person name="Clum A."/>
            <person name="Na H."/>
            <person name="Ledsgaard L."/>
            <person name="Lin J."/>
            <person name="Lipzen A."/>
            <person name="Kuo A."/>
            <person name="Riley R."/>
            <person name="Mondo S."/>
            <person name="LaButti K."/>
            <person name="Haridas S."/>
            <person name="Pangalinan J."/>
            <person name="Salamov A.A."/>
            <person name="Simmons B.A."/>
            <person name="Magnuson J.K."/>
            <person name="Chen J."/>
            <person name="Drula E."/>
            <person name="Henrissat B."/>
            <person name="Wiebenga A."/>
            <person name="Lubbers R.J."/>
            <person name="Gomes A.C."/>
            <person name="Makela M.R."/>
            <person name="Stajich J."/>
            <person name="Grigoriev I.V."/>
            <person name="Mortensen U.H."/>
            <person name="De vries R.P."/>
            <person name="Baker S.E."/>
            <person name="Andersen M.R."/>
        </authorList>
    </citation>
    <scope>NUCLEOTIDE SEQUENCE [LARGE SCALE GENOMIC DNA]</scope>
    <source>
        <strain evidence="9 10">CBS 600.67</strain>
    </source>
</reference>
<keyword evidence="2" id="KW-0479">Metal-binding</keyword>
<feature type="region of interest" description="Disordered" evidence="7">
    <location>
        <begin position="488"/>
        <end position="513"/>
    </location>
</feature>
<keyword evidence="1" id="KW-0808">Transferase</keyword>
<dbReference type="CDD" id="cd22584">
    <property type="entry name" value="Rcat_RBR_unk"/>
    <property type="match status" value="1"/>
</dbReference>
<feature type="compositionally biased region" description="Polar residues" evidence="7">
    <location>
        <begin position="629"/>
        <end position="640"/>
    </location>
</feature>
<evidence type="ECO:0000313" key="9">
    <source>
        <dbReference type="EMBL" id="KAL2835086.1"/>
    </source>
</evidence>
<keyword evidence="4" id="KW-0863">Zinc-finger</keyword>
<dbReference type="PANTHER" id="PTHR11685">
    <property type="entry name" value="RBR FAMILY RING FINGER AND IBR DOMAIN-CONTAINING"/>
    <property type="match status" value="1"/>
</dbReference>
<feature type="domain" description="RING-type" evidence="8">
    <location>
        <begin position="136"/>
        <end position="314"/>
    </location>
</feature>
<evidence type="ECO:0000256" key="4">
    <source>
        <dbReference type="ARBA" id="ARBA00022771"/>
    </source>
</evidence>
<dbReference type="EMBL" id="JBFXLS010000001">
    <property type="protein sequence ID" value="KAL2835086.1"/>
    <property type="molecule type" value="Genomic_DNA"/>
</dbReference>
<keyword evidence="10" id="KW-1185">Reference proteome</keyword>
<accession>A0ABR4J4X4</accession>
<keyword evidence="6" id="KW-0862">Zinc</keyword>
<name>A0ABR4J4X4_9EURO</name>
<dbReference type="SUPFAM" id="SSF57850">
    <property type="entry name" value="RING/U-box"/>
    <property type="match status" value="1"/>
</dbReference>
<dbReference type="CDD" id="cd20335">
    <property type="entry name" value="BRcat_RBR"/>
    <property type="match status" value="1"/>
</dbReference>
<evidence type="ECO:0000256" key="2">
    <source>
        <dbReference type="ARBA" id="ARBA00022723"/>
    </source>
</evidence>
<evidence type="ECO:0000259" key="8">
    <source>
        <dbReference type="PROSITE" id="PS51873"/>
    </source>
</evidence>
<protein>
    <recommendedName>
        <fullName evidence="8">RING-type domain-containing protein</fullName>
    </recommendedName>
</protein>
<dbReference type="PROSITE" id="PS51873">
    <property type="entry name" value="TRIAD"/>
    <property type="match status" value="1"/>
</dbReference>
<dbReference type="InterPro" id="IPR031127">
    <property type="entry name" value="E3_UB_ligase_RBR"/>
</dbReference>
<evidence type="ECO:0000256" key="1">
    <source>
        <dbReference type="ARBA" id="ARBA00022679"/>
    </source>
</evidence>
<evidence type="ECO:0000256" key="3">
    <source>
        <dbReference type="ARBA" id="ARBA00022737"/>
    </source>
</evidence>